<dbReference type="KEGG" id="lch:Lcho_0538"/>
<dbReference type="Pfam" id="PF11604">
    <property type="entry name" value="CusF_Ec"/>
    <property type="match status" value="1"/>
</dbReference>
<dbReference type="AlphaFoldDB" id="B1XYS9"/>
<evidence type="ECO:0000256" key="1">
    <source>
        <dbReference type="SAM" id="SignalP"/>
    </source>
</evidence>
<gene>
    <name evidence="2" type="ordered locus">Lcho_0538</name>
</gene>
<dbReference type="InterPro" id="IPR021647">
    <property type="entry name" value="CusF_Ec"/>
</dbReference>
<dbReference type="EMBL" id="CP001013">
    <property type="protein sequence ID" value="ACB32813.1"/>
    <property type="molecule type" value="Genomic_DNA"/>
</dbReference>
<organism evidence="2 3">
    <name type="scientific">Leptothrix cholodnii (strain ATCC 51168 / LMG 8142 / SP-6)</name>
    <name type="common">Leptothrix discophora (strain SP-6)</name>
    <dbReference type="NCBI Taxonomy" id="395495"/>
    <lineage>
        <taxon>Bacteria</taxon>
        <taxon>Pseudomonadati</taxon>
        <taxon>Pseudomonadota</taxon>
        <taxon>Betaproteobacteria</taxon>
        <taxon>Burkholderiales</taxon>
        <taxon>Sphaerotilaceae</taxon>
        <taxon>Leptothrix</taxon>
    </lineage>
</organism>
<evidence type="ECO:0000313" key="3">
    <source>
        <dbReference type="Proteomes" id="UP000001693"/>
    </source>
</evidence>
<dbReference type="STRING" id="395495.Lcho_0538"/>
<dbReference type="Gene3D" id="2.40.50.320">
    <property type="entry name" value="Copper binding periplasmic protein CusF"/>
    <property type="match status" value="1"/>
</dbReference>
<feature type="signal peptide" evidence="1">
    <location>
        <begin position="1"/>
        <end position="22"/>
    </location>
</feature>
<keyword evidence="1" id="KW-0732">Signal</keyword>
<evidence type="ECO:0000313" key="2">
    <source>
        <dbReference type="EMBL" id="ACB32813.1"/>
    </source>
</evidence>
<dbReference type="HOGENOM" id="CLU_140852_1_3_4"/>
<accession>B1XYS9</accession>
<dbReference type="Proteomes" id="UP000001693">
    <property type="component" value="Chromosome"/>
</dbReference>
<dbReference type="RefSeq" id="WP_012345575.1">
    <property type="nucleotide sequence ID" value="NC_010524.1"/>
</dbReference>
<keyword evidence="3" id="KW-1185">Reference proteome</keyword>
<reference evidence="2 3" key="1">
    <citation type="submission" date="2008-03" db="EMBL/GenBank/DDBJ databases">
        <title>Complete sequence of Leptothrix cholodnii SP-6.</title>
        <authorList>
            <consortium name="US DOE Joint Genome Institute"/>
            <person name="Copeland A."/>
            <person name="Lucas S."/>
            <person name="Lapidus A."/>
            <person name="Glavina del Rio T."/>
            <person name="Dalin E."/>
            <person name="Tice H."/>
            <person name="Bruce D."/>
            <person name="Goodwin L."/>
            <person name="Pitluck S."/>
            <person name="Chertkov O."/>
            <person name="Brettin T."/>
            <person name="Detter J.C."/>
            <person name="Han C."/>
            <person name="Kuske C.R."/>
            <person name="Schmutz J."/>
            <person name="Larimer F."/>
            <person name="Land M."/>
            <person name="Hauser L."/>
            <person name="Kyrpides N."/>
            <person name="Lykidis A."/>
            <person name="Emerson D."/>
            <person name="Richardson P."/>
        </authorList>
    </citation>
    <scope>NUCLEOTIDE SEQUENCE [LARGE SCALE GENOMIC DNA]</scope>
    <source>
        <strain evidence="3">ATCC 51168 / LMG 8142 / SP-6</strain>
    </source>
</reference>
<feature type="chain" id="PRO_5002772889" evidence="1">
    <location>
        <begin position="23"/>
        <end position="95"/>
    </location>
</feature>
<protein>
    <submittedName>
        <fullName evidence="2">Uncharacterized protein</fullName>
    </submittedName>
</protein>
<name>B1XYS9_LEPCP</name>
<dbReference type="OrthoDB" id="9180744at2"/>
<sequence precursor="true">MKLHHRLGLLLCAAGFTLTAWAQGTPAEVVKVDKGQGKLTLKHGPIQNLDMPAMSMVFRVQDQQWLDQLKAGDKIRFDAEKLNGQYTVTRLSVQR</sequence>
<dbReference type="eggNOG" id="COG5569">
    <property type="taxonomic scope" value="Bacteria"/>
</dbReference>
<dbReference type="InterPro" id="IPR042230">
    <property type="entry name" value="CusF_sf"/>
</dbReference>
<proteinExistence type="predicted"/>